<name>A0A7G9RHL7_9ACTN</name>
<dbReference type="InterPro" id="IPR016181">
    <property type="entry name" value="Acyl_CoA_acyltransferase"/>
</dbReference>
<sequence>MSVLVRAARPAELQEVGRLTLEAYAHSGYIVEEDFYAAHLLDAAARAADAELYVAVLDDRLAGTVTYCPEGSPFREVAGPGEGEFRMLAVSPAARRRGVAEALVRHCLDRASTLGCEAVAISSLPVQVEAHALYTRLGFVRAPERDWAPRPGIDLLGFRLVL</sequence>
<accession>A0A7G9RHL7</accession>
<organism evidence="4 5">
    <name type="scientific">Nocardioides mesophilus</name>
    <dbReference type="NCBI Taxonomy" id="433659"/>
    <lineage>
        <taxon>Bacteria</taxon>
        <taxon>Bacillati</taxon>
        <taxon>Actinomycetota</taxon>
        <taxon>Actinomycetes</taxon>
        <taxon>Propionibacteriales</taxon>
        <taxon>Nocardioidaceae</taxon>
        <taxon>Nocardioides</taxon>
    </lineage>
</organism>
<reference evidence="4 5" key="1">
    <citation type="submission" date="2020-08" db="EMBL/GenBank/DDBJ databases">
        <title>Genome sequence of Nocardioides mesophilus KACC 16243T.</title>
        <authorList>
            <person name="Hyun D.-W."/>
            <person name="Bae J.-W."/>
        </authorList>
    </citation>
    <scope>NUCLEOTIDE SEQUENCE [LARGE SCALE GENOMIC DNA]</scope>
    <source>
        <strain evidence="4 5">KACC 16243</strain>
    </source>
</reference>
<dbReference type="PROSITE" id="PS51186">
    <property type="entry name" value="GNAT"/>
    <property type="match status" value="1"/>
</dbReference>
<keyword evidence="1 4" id="KW-0808">Transferase</keyword>
<keyword evidence="2" id="KW-0012">Acyltransferase</keyword>
<evidence type="ECO:0000256" key="2">
    <source>
        <dbReference type="ARBA" id="ARBA00023315"/>
    </source>
</evidence>
<dbReference type="PANTHER" id="PTHR43877">
    <property type="entry name" value="AMINOALKYLPHOSPHONATE N-ACETYLTRANSFERASE-RELATED-RELATED"/>
    <property type="match status" value="1"/>
</dbReference>
<feature type="domain" description="N-acetyltransferase" evidence="3">
    <location>
        <begin position="3"/>
        <end position="162"/>
    </location>
</feature>
<dbReference type="GO" id="GO:0016747">
    <property type="term" value="F:acyltransferase activity, transferring groups other than amino-acyl groups"/>
    <property type="evidence" value="ECO:0007669"/>
    <property type="project" value="InterPro"/>
</dbReference>
<dbReference type="CDD" id="cd04301">
    <property type="entry name" value="NAT_SF"/>
    <property type="match status" value="1"/>
</dbReference>
<gene>
    <name evidence="4" type="ORF">H9L09_15595</name>
</gene>
<evidence type="ECO:0000313" key="5">
    <source>
        <dbReference type="Proteomes" id="UP000515947"/>
    </source>
</evidence>
<dbReference type="KEGG" id="nmes:H9L09_15595"/>
<evidence type="ECO:0000313" key="4">
    <source>
        <dbReference type="EMBL" id="QNN55092.1"/>
    </source>
</evidence>
<keyword evidence="5" id="KW-1185">Reference proteome</keyword>
<dbReference type="EMBL" id="CP060713">
    <property type="protein sequence ID" value="QNN55092.1"/>
    <property type="molecule type" value="Genomic_DNA"/>
</dbReference>
<dbReference type="SUPFAM" id="SSF55729">
    <property type="entry name" value="Acyl-CoA N-acyltransferases (Nat)"/>
    <property type="match status" value="1"/>
</dbReference>
<dbReference type="Proteomes" id="UP000515947">
    <property type="component" value="Chromosome"/>
</dbReference>
<dbReference type="PANTHER" id="PTHR43877:SF2">
    <property type="entry name" value="AMINOALKYLPHOSPHONATE N-ACETYLTRANSFERASE-RELATED"/>
    <property type="match status" value="1"/>
</dbReference>
<dbReference type="Pfam" id="PF00583">
    <property type="entry name" value="Acetyltransf_1"/>
    <property type="match status" value="1"/>
</dbReference>
<evidence type="ECO:0000259" key="3">
    <source>
        <dbReference type="PROSITE" id="PS51186"/>
    </source>
</evidence>
<evidence type="ECO:0000256" key="1">
    <source>
        <dbReference type="ARBA" id="ARBA00022679"/>
    </source>
</evidence>
<protein>
    <submittedName>
        <fullName evidence="4">GNAT family N-acetyltransferase</fullName>
    </submittedName>
</protein>
<dbReference type="InterPro" id="IPR000182">
    <property type="entry name" value="GNAT_dom"/>
</dbReference>
<dbReference type="AlphaFoldDB" id="A0A7G9RHL7"/>
<proteinExistence type="predicted"/>
<dbReference type="InterPro" id="IPR050832">
    <property type="entry name" value="Bact_Acetyltransf"/>
</dbReference>
<dbReference type="Gene3D" id="3.40.630.30">
    <property type="match status" value="1"/>
</dbReference>